<reference evidence="9" key="1">
    <citation type="submission" date="2020-06" db="EMBL/GenBank/DDBJ databases">
        <authorList>
            <person name="Ji K."/>
            <person name="Li J."/>
        </authorList>
    </citation>
    <scope>NUCLEOTIDE SEQUENCE</scope>
    <source>
        <strain evidence="9">JKM2019</strain>
        <tissue evidence="9">Whole body</tissue>
    </source>
</reference>
<evidence type="ECO:0000256" key="6">
    <source>
        <dbReference type="SAM" id="MobiDB-lite"/>
    </source>
</evidence>
<evidence type="ECO:0000256" key="3">
    <source>
        <dbReference type="ARBA" id="ARBA00022658"/>
    </source>
</evidence>
<dbReference type="InterPro" id="IPR000904">
    <property type="entry name" value="Sec7_dom"/>
</dbReference>
<dbReference type="Gene3D" id="2.30.29.30">
    <property type="entry name" value="Pleckstrin-homology domain (PH domain)/Phosphotyrosine-binding domain (PTB)"/>
    <property type="match status" value="1"/>
</dbReference>
<evidence type="ECO:0000259" key="7">
    <source>
        <dbReference type="PROSITE" id="PS50003"/>
    </source>
</evidence>
<evidence type="ECO:0000313" key="9">
    <source>
        <dbReference type="EMBL" id="KAH7637608.1"/>
    </source>
</evidence>
<reference evidence="9" key="2">
    <citation type="journal article" date="2021" name="World Allergy Organ. J.">
        <title>Chromosome-level assembly of Dermatophagoides farinae genome and transcriptome reveals two novel allergens Der f 37 and Der f 39.</title>
        <authorList>
            <person name="Chen J."/>
            <person name="Cai Z."/>
            <person name="Fan D."/>
            <person name="Hu J."/>
            <person name="Hou Y."/>
            <person name="He Y."/>
            <person name="Zhang Z."/>
            <person name="Zhao Z."/>
            <person name="Gao P."/>
            <person name="Hu W."/>
            <person name="Sun J."/>
            <person name="Li J."/>
            <person name="Ji K."/>
        </authorList>
    </citation>
    <scope>NUCLEOTIDE SEQUENCE</scope>
    <source>
        <strain evidence="9">JKM2019</strain>
    </source>
</reference>
<dbReference type="InterPro" id="IPR001849">
    <property type="entry name" value="PH_domain"/>
</dbReference>
<feature type="region of interest" description="Disordered" evidence="6">
    <location>
        <begin position="92"/>
        <end position="120"/>
    </location>
</feature>
<dbReference type="SUPFAM" id="SSF50729">
    <property type="entry name" value="PH domain-like"/>
    <property type="match status" value="1"/>
</dbReference>
<proteinExistence type="predicted"/>
<feature type="coiled-coil region" evidence="5">
    <location>
        <begin position="731"/>
        <end position="758"/>
    </location>
</feature>
<name>A0A9D4NSR8_DERFA</name>
<evidence type="ECO:0000256" key="4">
    <source>
        <dbReference type="ARBA" id="ARBA00023136"/>
    </source>
</evidence>
<dbReference type="Pfam" id="PF01369">
    <property type="entry name" value="Sec7"/>
    <property type="match status" value="1"/>
</dbReference>
<evidence type="ECO:0000256" key="2">
    <source>
        <dbReference type="ARBA" id="ARBA00022475"/>
    </source>
</evidence>
<dbReference type="PROSITE" id="PS50003">
    <property type="entry name" value="PH_DOMAIN"/>
    <property type="match status" value="1"/>
</dbReference>
<dbReference type="Proteomes" id="UP000828236">
    <property type="component" value="Unassembled WGS sequence"/>
</dbReference>
<evidence type="ECO:0000256" key="5">
    <source>
        <dbReference type="SAM" id="Coils"/>
    </source>
</evidence>
<feature type="compositionally biased region" description="Polar residues" evidence="6">
    <location>
        <begin position="29"/>
        <end position="38"/>
    </location>
</feature>
<dbReference type="InterPro" id="IPR035999">
    <property type="entry name" value="Sec7_dom_sf"/>
</dbReference>
<feature type="compositionally biased region" description="Basic and acidic residues" evidence="6">
    <location>
        <begin position="835"/>
        <end position="852"/>
    </location>
</feature>
<dbReference type="AlphaFoldDB" id="A0A9D4NSR8"/>
<feature type="region of interest" description="Disordered" evidence="6">
    <location>
        <begin position="801"/>
        <end position="852"/>
    </location>
</feature>
<keyword evidence="5" id="KW-0175">Coiled coil</keyword>
<dbReference type="SMART" id="SM00233">
    <property type="entry name" value="PH"/>
    <property type="match status" value="1"/>
</dbReference>
<organism evidence="9">
    <name type="scientific">Dermatophagoides farinae</name>
    <name type="common">American house dust mite</name>
    <dbReference type="NCBI Taxonomy" id="6954"/>
    <lineage>
        <taxon>Eukaryota</taxon>
        <taxon>Metazoa</taxon>
        <taxon>Ecdysozoa</taxon>
        <taxon>Arthropoda</taxon>
        <taxon>Chelicerata</taxon>
        <taxon>Arachnida</taxon>
        <taxon>Acari</taxon>
        <taxon>Acariformes</taxon>
        <taxon>Sarcoptiformes</taxon>
        <taxon>Astigmata</taxon>
        <taxon>Psoroptidia</taxon>
        <taxon>Analgoidea</taxon>
        <taxon>Pyroglyphidae</taxon>
        <taxon>Dermatophagoidinae</taxon>
        <taxon>Dermatophagoides</taxon>
    </lineage>
</organism>
<dbReference type="InterPro" id="IPR041681">
    <property type="entry name" value="PH_9"/>
</dbReference>
<feature type="compositionally biased region" description="Acidic residues" evidence="6">
    <location>
        <begin position="288"/>
        <end position="299"/>
    </location>
</feature>
<feature type="compositionally biased region" description="Low complexity" evidence="6">
    <location>
        <begin position="229"/>
        <end position="247"/>
    </location>
</feature>
<feature type="region of interest" description="Disordered" evidence="6">
    <location>
        <begin position="29"/>
        <end position="62"/>
    </location>
</feature>
<dbReference type="SMART" id="SM00222">
    <property type="entry name" value="Sec7"/>
    <property type="match status" value="1"/>
</dbReference>
<keyword evidence="2" id="KW-1003">Cell membrane</keyword>
<dbReference type="GO" id="GO:0005085">
    <property type="term" value="F:guanyl-nucleotide exchange factor activity"/>
    <property type="evidence" value="ECO:0007669"/>
    <property type="project" value="UniProtKB-KW"/>
</dbReference>
<feature type="compositionally biased region" description="Low complexity" evidence="6">
    <location>
        <begin position="801"/>
        <end position="813"/>
    </location>
</feature>
<dbReference type="CDD" id="cd13295">
    <property type="entry name" value="PH_EFA6"/>
    <property type="match status" value="1"/>
</dbReference>
<dbReference type="CDD" id="cd00171">
    <property type="entry name" value="Sec7"/>
    <property type="match status" value="1"/>
</dbReference>
<dbReference type="GO" id="GO:0005886">
    <property type="term" value="C:plasma membrane"/>
    <property type="evidence" value="ECO:0007669"/>
    <property type="project" value="UniProtKB-SubCell"/>
</dbReference>
<dbReference type="Pfam" id="PF15410">
    <property type="entry name" value="PH_9"/>
    <property type="match status" value="1"/>
</dbReference>
<dbReference type="SUPFAM" id="SSF48425">
    <property type="entry name" value="Sec7 domain"/>
    <property type="match status" value="1"/>
</dbReference>
<dbReference type="GO" id="GO:0005543">
    <property type="term" value="F:phospholipid binding"/>
    <property type="evidence" value="ECO:0007669"/>
    <property type="project" value="InterPro"/>
</dbReference>
<dbReference type="Gene3D" id="1.10.1000.11">
    <property type="entry name" value="Arf Nucleotide-binding Site Opener,domain 2"/>
    <property type="match status" value="1"/>
</dbReference>
<dbReference type="InterPro" id="IPR011993">
    <property type="entry name" value="PH-like_dom_sf"/>
</dbReference>
<dbReference type="FunFam" id="1.10.1000.11:FF:000002">
    <property type="entry name" value="Cytohesin 1"/>
    <property type="match status" value="1"/>
</dbReference>
<keyword evidence="4" id="KW-0472">Membrane</keyword>
<feature type="compositionally biased region" description="Low complexity" evidence="6">
    <location>
        <begin position="92"/>
        <end position="105"/>
    </location>
</feature>
<accession>A0A9D4NSR8</accession>
<comment type="subcellular location">
    <subcellularLocation>
        <location evidence="1">Cell membrane</location>
    </subcellularLocation>
</comment>
<keyword evidence="3" id="KW-0344">Guanine-nucleotide releasing factor</keyword>
<dbReference type="PANTHER" id="PTHR10663:SF376">
    <property type="entry name" value="PH AND SEC7 DOMAIN-CONTAINING PROTEIN"/>
    <property type="match status" value="1"/>
</dbReference>
<dbReference type="GO" id="GO:0032012">
    <property type="term" value="P:regulation of ARF protein signal transduction"/>
    <property type="evidence" value="ECO:0007669"/>
    <property type="project" value="InterPro"/>
</dbReference>
<comment type="caution">
    <text evidence="9">The sequence shown here is derived from an EMBL/GenBank/DDBJ whole genome shotgun (WGS) entry which is preliminary data.</text>
</comment>
<evidence type="ECO:0000256" key="1">
    <source>
        <dbReference type="ARBA" id="ARBA00004236"/>
    </source>
</evidence>
<dbReference type="FunFam" id="2.30.29.30:FF:000267">
    <property type="entry name" value="PH and SEC7 domain-containing protein 4"/>
    <property type="match status" value="1"/>
</dbReference>
<feature type="compositionally biased region" description="Low complexity" evidence="6">
    <location>
        <begin position="46"/>
        <end position="61"/>
    </location>
</feature>
<feature type="domain" description="SEC7" evidence="8">
    <location>
        <begin position="327"/>
        <end position="495"/>
    </location>
</feature>
<dbReference type="PANTHER" id="PTHR10663">
    <property type="entry name" value="GUANYL-NUCLEOTIDE EXCHANGE FACTOR"/>
    <property type="match status" value="1"/>
</dbReference>
<dbReference type="PRINTS" id="PR00683">
    <property type="entry name" value="SPECTRINPH"/>
</dbReference>
<dbReference type="EMBL" id="SDOV01000008">
    <property type="protein sequence ID" value="KAH7637608.1"/>
    <property type="molecule type" value="Genomic_DNA"/>
</dbReference>
<feature type="compositionally biased region" description="Low complexity" evidence="6">
    <location>
        <begin position="820"/>
        <end position="829"/>
    </location>
</feature>
<dbReference type="InterPro" id="IPR023394">
    <property type="entry name" value="Sec7_C_sf"/>
</dbReference>
<gene>
    <name evidence="9" type="ORF">HUG17_8712</name>
</gene>
<dbReference type="InterPro" id="IPR001605">
    <property type="entry name" value="PH_dom-spectrin-type"/>
</dbReference>
<dbReference type="PROSITE" id="PS50190">
    <property type="entry name" value="SEC7"/>
    <property type="match status" value="1"/>
</dbReference>
<feature type="domain" description="PH" evidence="7">
    <location>
        <begin position="587"/>
        <end position="700"/>
    </location>
</feature>
<protein>
    <submittedName>
        <fullName evidence="9">Ph and sec7 domain-containing protein 3-like</fullName>
    </submittedName>
</protein>
<evidence type="ECO:0000259" key="8">
    <source>
        <dbReference type="PROSITE" id="PS50190"/>
    </source>
</evidence>
<feature type="region of interest" description="Disordered" evidence="6">
    <location>
        <begin position="285"/>
        <end position="307"/>
    </location>
</feature>
<feature type="region of interest" description="Disordered" evidence="6">
    <location>
        <begin position="150"/>
        <end position="247"/>
    </location>
</feature>
<feature type="compositionally biased region" description="Low complexity" evidence="6">
    <location>
        <begin position="167"/>
        <end position="200"/>
    </location>
</feature>
<sequence>MAATTTTTSNNQDWFLMTGDLIINLRSTKTGDTNNLLNGKNRRQLSSSSSSSTTTTTTTTTFVNGKQQNLKKFSNIHDDDDDDQTITTILDDNQNQVKPSSSSVKSKARQLITDGDDDDDNCKIISNDTDHDDCLDCIRSNLEQNLQHAKETDINNDDESITNTGPTNVELTKTTNNNNNTFKSSSKISNSLSSTATTSSGNVSSGIVCDDGDDDGGGSRKQSVKHESPSSPSHSSKPPSSNCSSDYQHFSFFDQQQQKSDKKQENCYENIGDCLFKSQESNLYNLIPDDDDDDDDDNDDYSRSMDELSIESDNSSLLYYSSPIKLNGQQQLQQQQQQQGIDTPSASRLARRLYNLEGFKKSDVARHLSKNNEFCRTVAEEYLKLFNFTNQELDVALRNFFSYFHLIGETQERERVLVYFSKRYHECNPDTEFKSIDSIHTLTCALMLLNTDLHEENIQRKMTCSNFILNLAGMNDGDDYPSNLLKYLYYSVKNNPLGWIDDEDQIITMGGKSTTTTIKNRNNNNNVFAKITTISKSISSPYATLPRKFNQQLSSSSSMMTTTATITAASALATSPFIELPNPLVAIEYKKGYIRRKCCYDSNGHKTSIGKRNWKLFYATLRDLVLYLHKDENGFRKSQLQESFANSIRIHHSIASKADDYPKKKFVFRLITADYAEYLFETSDSKELQSWIETINTTAASLSAPTLPMAVSSDSRKFKTTKEIFPVSHTKLSLREQLKDQENKLLSLQKDLEQLLEKSCQNSKYRKGFMEKETYLQHEIKRYRVYVSCLRRELKKLSIQSSNDLQQQQQQQQHNDDSSTHSSQNHHQQATVVNHQDDHGFQYHSSDDSDNS</sequence>